<dbReference type="InterPro" id="IPR008147">
    <property type="entry name" value="Gln_synt_N"/>
</dbReference>
<dbReference type="eggNOG" id="COG0174">
    <property type="taxonomic scope" value="Bacteria"/>
</dbReference>
<evidence type="ECO:0000256" key="2">
    <source>
        <dbReference type="ARBA" id="ARBA00022598"/>
    </source>
</evidence>
<evidence type="ECO:0000256" key="1">
    <source>
        <dbReference type="ARBA" id="ARBA00009897"/>
    </source>
</evidence>
<dbReference type="SUPFAM" id="SSF54368">
    <property type="entry name" value="Glutamine synthetase, N-terminal domain"/>
    <property type="match status" value="1"/>
</dbReference>
<dbReference type="GO" id="GO:0004356">
    <property type="term" value="F:glutamine synthetase activity"/>
    <property type="evidence" value="ECO:0007669"/>
    <property type="project" value="UniProtKB-EC"/>
</dbReference>
<comment type="function">
    <text evidence="5">Involved in nitrogen metabolism via ammonium assimilation. Catalyzes the ATP-dependent biosynthesis of glutamine from glutamate and ammonia.</text>
</comment>
<dbReference type="InterPro" id="IPR008146">
    <property type="entry name" value="Gln_synth_cat_dom"/>
</dbReference>
<accession>E0U9F7</accession>
<dbReference type="GO" id="GO:0005524">
    <property type="term" value="F:ATP binding"/>
    <property type="evidence" value="ECO:0007669"/>
    <property type="project" value="UniProtKB-KW"/>
</dbReference>
<dbReference type="EMBL" id="CP002198">
    <property type="protein sequence ID" value="ADN12649.1"/>
    <property type="molecule type" value="Genomic_DNA"/>
</dbReference>
<dbReference type="GO" id="GO:0006542">
    <property type="term" value="P:glutamine biosynthetic process"/>
    <property type="evidence" value="ECO:0007669"/>
    <property type="project" value="InterPro"/>
</dbReference>
<dbReference type="SMART" id="SM01230">
    <property type="entry name" value="Gln-synt_C"/>
    <property type="match status" value="1"/>
</dbReference>
<keyword evidence="2 9" id="KW-0436">Ligase</keyword>
<dbReference type="InterPro" id="IPR014746">
    <property type="entry name" value="Gln_synth/guanido_kin_cat_dom"/>
</dbReference>
<dbReference type="STRING" id="497965.Cyan7822_0613"/>
<dbReference type="PANTHER" id="PTHR43785:SF2">
    <property type="entry name" value="TYPE-1 GLUTAMINE SYNTHETASE 1"/>
    <property type="match status" value="1"/>
</dbReference>
<dbReference type="PANTHER" id="PTHR43785">
    <property type="entry name" value="GAMMA-GLUTAMYLPUTRESCINE SYNTHETASE"/>
    <property type="match status" value="1"/>
</dbReference>
<gene>
    <name evidence="9" type="ordered locus">Cyan7822_0613</name>
</gene>
<name>E0U9F7_GLOV7</name>
<dbReference type="RefSeq" id="WP_013320759.1">
    <property type="nucleotide sequence ID" value="NC_014501.1"/>
</dbReference>
<dbReference type="OrthoDB" id="9807095at2"/>
<keyword evidence="3" id="KW-0547">Nucleotide-binding</keyword>
<evidence type="ECO:0000256" key="3">
    <source>
        <dbReference type="ARBA" id="ARBA00022741"/>
    </source>
</evidence>
<protein>
    <submittedName>
        <fullName evidence="9">Glutamate--ammonia ligase</fullName>
        <ecNumber evidence="9">6.3.1.2</ecNumber>
    </submittedName>
</protein>
<evidence type="ECO:0000256" key="6">
    <source>
        <dbReference type="PROSITE-ProRule" id="PRU01331"/>
    </source>
</evidence>
<evidence type="ECO:0000256" key="7">
    <source>
        <dbReference type="RuleBase" id="RU000384"/>
    </source>
</evidence>
<dbReference type="KEGG" id="cyj:Cyan7822_0613"/>
<evidence type="ECO:0000256" key="5">
    <source>
        <dbReference type="ARBA" id="ARBA00045640"/>
    </source>
</evidence>
<evidence type="ECO:0000259" key="8">
    <source>
        <dbReference type="PROSITE" id="PS51987"/>
    </source>
</evidence>
<dbReference type="AlphaFoldDB" id="E0U9F7"/>
<evidence type="ECO:0000256" key="4">
    <source>
        <dbReference type="ARBA" id="ARBA00022840"/>
    </source>
</evidence>
<proteinExistence type="inferred from homology"/>
<dbReference type="Pfam" id="PF00120">
    <property type="entry name" value="Gln-synt_C"/>
    <property type="match status" value="1"/>
</dbReference>
<sequence length="444" mass="49190">MDKTILTTLEQAGVQFVRVLWCDNANQIRAKAFHRQRLEAYYQHGVGISAAQQSVSIMYDGPVPGSGGGPVGEIRLVPDWDTLAVLPYAPRHARVMGDMILDGQPWSLCPRSFLKRAIASLKEKGLELMAGFENEFYLLRAYQPEITPVDQTNFASTLSMDMQQAIIDQIADALAKQGIQIEQYYSESGPGQQEISHLYTQALSAANQQIIFWETARAIARQNQMIASFIPKIFANYPGSGSHLHFSLWEEGNNILPDAQGNGQLSSLARHFIAGLLEHLPALMAITAPNPNSYRRIQPQTWSGAFCCWGYDNREAAIRVPTNPEPPSPTHIEFKTFDATANPYLALGAVIVAGLDGINRSLPLVDPVAVDPGTLTDQELQEKAIQRLPSNLGEAIQQLEKDQVLLAALGADLAQAFIAVRRAEWEAMKDWSLEQQVKFLLNYY</sequence>
<feature type="domain" description="GS catalytic" evidence="8">
    <location>
        <begin position="110"/>
        <end position="444"/>
    </location>
</feature>
<reference evidence="10" key="1">
    <citation type="journal article" date="2011" name="MBio">
        <title>Novel metabolic attributes of the genus Cyanothece, comprising a group of unicellular nitrogen-fixing Cyanobacteria.</title>
        <authorList>
            <person name="Bandyopadhyay A."/>
            <person name="Elvitigala T."/>
            <person name="Welsh E."/>
            <person name="Stockel J."/>
            <person name="Liberton M."/>
            <person name="Min H."/>
            <person name="Sherman L.A."/>
            <person name="Pakrasi H.B."/>
        </authorList>
    </citation>
    <scope>NUCLEOTIDE SEQUENCE [LARGE SCALE GENOMIC DNA]</scope>
    <source>
        <strain evidence="10">PCC 7822</strain>
    </source>
</reference>
<keyword evidence="4" id="KW-0067">ATP-binding</keyword>
<dbReference type="Gene3D" id="3.10.20.70">
    <property type="entry name" value="Glutamine synthetase, N-terminal domain"/>
    <property type="match status" value="1"/>
</dbReference>
<dbReference type="EC" id="6.3.1.2" evidence="9"/>
<dbReference type="Gene3D" id="3.30.590.10">
    <property type="entry name" value="Glutamine synthetase/guanido kinase, catalytic domain"/>
    <property type="match status" value="1"/>
</dbReference>
<dbReference type="Pfam" id="PF16952">
    <property type="entry name" value="Gln-synt_N_2"/>
    <property type="match status" value="1"/>
</dbReference>
<dbReference type="PROSITE" id="PS51987">
    <property type="entry name" value="GS_CATALYTIC"/>
    <property type="match status" value="1"/>
</dbReference>
<evidence type="ECO:0000313" key="10">
    <source>
        <dbReference type="Proteomes" id="UP000008206"/>
    </source>
</evidence>
<keyword evidence="10" id="KW-1185">Reference proteome</keyword>
<dbReference type="SUPFAM" id="SSF55931">
    <property type="entry name" value="Glutamine synthetase/guanido kinase"/>
    <property type="match status" value="1"/>
</dbReference>
<organism evidence="9 10">
    <name type="scientific">Gloeothece verrucosa (strain PCC 7822)</name>
    <name type="common">Cyanothece sp. (strain PCC 7822)</name>
    <dbReference type="NCBI Taxonomy" id="497965"/>
    <lineage>
        <taxon>Bacteria</taxon>
        <taxon>Bacillati</taxon>
        <taxon>Cyanobacteriota</taxon>
        <taxon>Cyanophyceae</taxon>
        <taxon>Oscillatoriophycideae</taxon>
        <taxon>Chroococcales</taxon>
        <taxon>Aphanothecaceae</taxon>
        <taxon>Gloeothece</taxon>
        <taxon>Gloeothece verrucosa</taxon>
    </lineage>
</organism>
<dbReference type="Proteomes" id="UP000008206">
    <property type="component" value="Chromosome"/>
</dbReference>
<dbReference type="InterPro" id="IPR036651">
    <property type="entry name" value="Gln_synt_N_sf"/>
</dbReference>
<dbReference type="HOGENOM" id="CLU_017290_6_0_3"/>
<evidence type="ECO:0000313" key="9">
    <source>
        <dbReference type="EMBL" id="ADN12649.1"/>
    </source>
</evidence>
<comment type="similarity">
    <text evidence="1 6 7">Belongs to the glutamine synthetase family.</text>
</comment>